<dbReference type="Pfam" id="PF02954">
    <property type="entry name" value="HTH_8"/>
    <property type="match status" value="1"/>
</dbReference>
<dbReference type="PROSITE" id="PS50110">
    <property type="entry name" value="RESPONSE_REGULATORY"/>
    <property type="match status" value="1"/>
</dbReference>
<gene>
    <name evidence="10" type="ORF">IFK94_10985</name>
</gene>
<dbReference type="Gene3D" id="3.40.50.2300">
    <property type="match status" value="1"/>
</dbReference>
<evidence type="ECO:0000256" key="7">
    <source>
        <dbReference type="PROSITE-ProRule" id="PRU00169"/>
    </source>
</evidence>
<evidence type="ECO:0000256" key="3">
    <source>
        <dbReference type="ARBA" id="ARBA00022840"/>
    </source>
</evidence>
<dbReference type="Pfam" id="PF00072">
    <property type="entry name" value="Response_reg"/>
    <property type="match status" value="1"/>
</dbReference>
<dbReference type="SUPFAM" id="SSF46689">
    <property type="entry name" value="Homeodomain-like"/>
    <property type="match status" value="1"/>
</dbReference>
<organism evidence="10 11">
    <name type="scientific">Candidatus Polarisedimenticola svalbardensis</name>
    <dbReference type="NCBI Taxonomy" id="2886004"/>
    <lineage>
        <taxon>Bacteria</taxon>
        <taxon>Pseudomonadati</taxon>
        <taxon>Acidobacteriota</taxon>
        <taxon>Candidatus Polarisedimenticolia</taxon>
        <taxon>Candidatus Polarisedimenticolales</taxon>
        <taxon>Candidatus Polarisedimenticolaceae</taxon>
        <taxon>Candidatus Polarisedimenticola</taxon>
    </lineage>
</organism>
<dbReference type="Pfam" id="PF00158">
    <property type="entry name" value="Sigma54_activat"/>
    <property type="match status" value="1"/>
</dbReference>
<evidence type="ECO:0000256" key="5">
    <source>
        <dbReference type="ARBA" id="ARBA00023015"/>
    </source>
</evidence>
<dbReference type="GO" id="GO:0005524">
    <property type="term" value="F:ATP binding"/>
    <property type="evidence" value="ECO:0007669"/>
    <property type="project" value="UniProtKB-KW"/>
</dbReference>
<keyword evidence="4" id="KW-0902">Two-component regulatory system</keyword>
<dbReference type="InterPro" id="IPR027417">
    <property type="entry name" value="P-loop_NTPase"/>
</dbReference>
<sequence>MSGENQKARLLLIDDDDTFRQVMSSELTRRGYTVTVAATGEEALKLASSNEADVTLLDLRLPDMDGIQVLTRLREQNPATGVVLLTGHGTIDTAVQAMRLGAFDYLEKPCPIEKLEMTIHKTYEHVRLVRRQAVLEDGYSVSNLEPDLVGSSPEFRKLLANVDRFAKTDTNTLILGETGVGKEVVATLLHSRSQRSEAPFVVVDCAALHEELLQSELFGHERGAFTGASRKKHGLFEVANSGTLFLDEVGDTSPDIQAKLLRVLETSRFRHLGGTTEIEVDVRIVAATNRDLRKAIARGHFREDLFYRLATLTLKIPPLRERSGDIRELAEHFTAQFNLRYSSSKSISLEAMDILVQYGWPGNIRELIHVIQQAVVLCDQDEIGIADIPESVRRGLQPATAPDELEVATLEELERRHVMSVLGRVEGNRAGAARLLGISERNLYRLLNKYKDAHDDS</sequence>
<name>A0A8J7CLV7_9BACT</name>
<dbReference type="SMART" id="SM00382">
    <property type="entry name" value="AAA"/>
    <property type="match status" value="1"/>
</dbReference>
<feature type="domain" description="Sigma-54 factor interaction" evidence="8">
    <location>
        <begin position="148"/>
        <end position="376"/>
    </location>
</feature>
<dbReference type="SUPFAM" id="SSF52540">
    <property type="entry name" value="P-loop containing nucleoside triphosphate hydrolases"/>
    <property type="match status" value="1"/>
</dbReference>
<evidence type="ECO:0000256" key="6">
    <source>
        <dbReference type="ARBA" id="ARBA00023163"/>
    </source>
</evidence>
<dbReference type="GO" id="GO:0043565">
    <property type="term" value="F:sequence-specific DNA binding"/>
    <property type="evidence" value="ECO:0007669"/>
    <property type="project" value="InterPro"/>
</dbReference>
<dbReference type="PROSITE" id="PS50045">
    <property type="entry name" value="SIGMA54_INTERACT_4"/>
    <property type="match status" value="1"/>
</dbReference>
<dbReference type="FunFam" id="3.40.50.300:FF:000006">
    <property type="entry name" value="DNA-binding transcriptional regulator NtrC"/>
    <property type="match status" value="1"/>
</dbReference>
<dbReference type="FunFam" id="3.40.50.2300:FF:000018">
    <property type="entry name" value="DNA-binding transcriptional regulator NtrC"/>
    <property type="match status" value="1"/>
</dbReference>
<dbReference type="Gene3D" id="1.10.10.60">
    <property type="entry name" value="Homeodomain-like"/>
    <property type="match status" value="1"/>
</dbReference>
<accession>A0A8J7CLV7</accession>
<dbReference type="InterPro" id="IPR001789">
    <property type="entry name" value="Sig_transdc_resp-reg_receiver"/>
</dbReference>
<dbReference type="Proteomes" id="UP000648239">
    <property type="component" value="Unassembled WGS sequence"/>
</dbReference>
<dbReference type="InterPro" id="IPR009057">
    <property type="entry name" value="Homeodomain-like_sf"/>
</dbReference>
<dbReference type="InterPro" id="IPR002197">
    <property type="entry name" value="HTH_Fis"/>
</dbReference>
<dbReference type="EMBL" id="JACXWD010000037">
    <property type="protein sequence ID" value="MBD3868638.1"/>
    <property type="molecule type" value="Genomic_DNA"/>
</dbReference>
<dbReference type="GO" id="GO:0006355">
    <property type="term" value="P:regulation of DNA-templated transcription"/>
    <property type="evidence" value="ECO:0007669"/>
    <property type="project" value="InterPro"/>
</dbReference>
<evidence type="ECO:0000313" key="11">
    <source>
        <dbReference type="Proteomes" id="UP000648239"/>
    </source>
</evidence>
<dbReference type="Gene3D" id="1.10.8.60">
    <property type="match status" value="1"/>
</dbReference>
<evidence type="ECO:0000313" key="10">
    <source>
        <dbReference type="EMBL" id="MBD3868638.1"/>
    </source>
</evidence>
<dbReference type="PANTHER" id="PTHR32071:SF119">
    <property type="entry name" value="SIGMA L-DEPENDENT TRANSCRIPTIONAL REGULATOR YPLP-RELATED"/>
    <property type="match status" value="1"/>
</dbReference>
<evidence type="ECO:0000256" key="1">
    <source>
        <dbReference type="ARBA" id="ARBA00022553"/>
    </source>
</evidence>
<feature type="domain" description="Response regulatory" evidence="9">
    <location>
        <begin position="9"/>
        <end position="123"/>
    </location>
</feature>
<keyword evidence="1 7" id="KW-0597">Phosphoprotein</keyword>
<protein>
    <submittedName>
        <fullName evidence="10">Sigma-54-dependent Fis family transcriptional regulator</fullName>
    </submittedName>
</protein>
<keyword evidence="2" id="KW-0547">Nucleotide-binding</keyword>
<evidence type="ECO:0000259" key="9">
    <source>
        <dbReference type="PROSITE" id="PS50110"/>
    </source>
</evidence>
<keyword evidence="3" id="KW-0067">ATP-binding</keyword>
<dbReference type="Pfam" id="PF25601">
    <property type="entry name" value="AAA_lid_14"/>
    <property type="match status" value="1"/>
</dbReference>
<proteinExistence type="predicted"/>
<dbReference type="InterPro" id="IPR058031">
    <property type="entry name" value="AAA_lid_NorR"/>
</dbReference>
<keyword evidence="6" id="KW-0804">Transcription</keyword>
<dbReference type="InterPro" id="IPR002078">
    <property type="entry name" value="Sigma_54_int"/>
</dbReference>
<comment type="caution">
    <text evidence="10">The sequence shown here is derived from an EMBL/GenBank/DDBJ whole genome shotgun (WGS) entry which is preliminary data.</text>
</comment>
<dbReference type="GO" id="GO:0000160">
    <property type="term" value="P:phosphorelay signal transduction system"/>
    <property type="evidence" value="ECO:0007669"/>
    <property type="project" value="UniProtKB-KW"/>
</dbReference>
<dbReference type="AlphaFoldDB" id="A0A8J7CLV7"/>
<dbReference type="SUPFAM" id="SSF52172">
    <property type="entry name" value="CheY-like"/>
    <property type="match status" value="1"/>
</dbReference>
<keyword evidence="5" id="KW-0805">Transcription regulation</keyword>
<dbReference type="PANTHER" id="PTHR32071">
    <property type="entry name" value="TRANSCRIPTIONAL REGULATORY PROTEIN"/>
    <property type="match status" value="1"/>
</dbReference>
<dbReference type="PROSITE" id="PS00688">
    <property type="entry name" value="SIGMA54_INTERACT_3"/>
    <property type="match status" value="1"/>
</dbReference>
<evidence type="ECO:0000256" key="2">
    <source>
        <dbReference type="ARBA" id="ARBA00022741"/>
    </source>
</evidence>
<dbReference type="CDD" id="cd00009">
    <property type="entry name" value="AAA"/>
    <property type="match status" value="1"/>
</dbReference>
<dbReference type="Gene3D" id="3.40.50.300">
    <property type="entry name" value="P-loop containing nucleotide triphosphate hydrolases"/>
    <property type="match status" value="1"/>
</dbReference>
<dbReference type="InterPro" id="IPR011006">
    <property type="entry name" value="CheY-like_superfamily"/>
</dbReference>
<feature type="modified residue" description="4-aspartylphosphate" evidence="7">
    <location>
        <position position="58"/>
    </location>
</feature>
<evidence type="ECO:0000256" key="4">
    <source>
        <dbReference type="ARBA" id="ARBA00023012"/>
    </source>
</evidence>
<dbReference type="PRINTS" id="PR01590">
    <property type="entry name" value="HTHFIS"/>
</dbReference>
<dbReference type="InterPro" id="IPR003593">
    <property type="entry name" value="AAA+_ATPase"/>
</dbReference>
<evidence type="ECO:0000259" key="8">
    <source>
        <dbReference type="PROSITE" id="PS50045"/>
    </source>
</evidence>
<dbReference type="InterPro" id="IPR025944">
    <property type="entry name" value="Sigma_54_int_dom_CS"/>
</dbReference>
<dbReference type="SMART" id="SM00448">
    <property type="entry name" value="REC"/>
    <property type="match status" value="1"/>
</dbReference>
<reference evidence="10 11" key="1">
    <citation type="submission" date="2020-08" db="EMBL/GenBank/DDBJ databases">
        <title>Acidobacteriota in marine sediments use diverse sulfur dissimilation pathways.</title>
        <authorList>
            <person name="Wasmund K."/>
        </authorList>
    </citation>
    <scope>NUCLEOTIDE SEQUENCE [LARGE SCALE GENOMIC DNA]</scope>
    <source>
        <strain evidence="10">MAG AM4</strain>
    </source>
</reference>